<feature type="domain" description="PilZ" evidence="2">
    <location>
        <begin position="21"/>
        <end position="102"/>
    </location>
</feature>
<dbReference type="Proteomes" id="UP001058533">
    <property type="component" value="Chromosome"/>
</dbReference>
<dbReference type="RefSeq" id="WP_256507405.1">
    <property type="nucleotide sequence ID" value="NZ_CP101740.1"/>
</dbReference>
<feature type="region of interest" description="Disordered" evidence="1">
    <location>
        <begin position="1"/>
        <end position="28"/>
    </location>
</feature>
<reference evidence="3" key="1">
    <citation type="submission" date="2022-07" db="EMBL/GenBank/DDBJ databases">
        <title>Sphingomonas sp. nov., a novel bacterium isolated from the north slope of the Mount Everest.</title>
        <authorList>
            <person name="Cui X."/>
            <person name="Liu Y."/>
        </authorList>
    </citation>
    <scope>NUCLEOTIDE SEQUENCE</scope>
    <source>
        <strain evidence="3">S5-59</strain>
    </source>
</reference>
<sequence length="123" mass="13047">MDRYAQDPDSIPDGDEDGEAQRNTSRDSLLLTATLRTDAGASSVRVRNLSAGGLMAEYAIALPNGTAVEIDVRGIGWVAGKVAWATDGRLGIAFDSPIDPKLARKPVGTGAKTPIYLKPPLRR</sequence>
<name>A0ABY5LFU8_9SPHN</name>
<evidence type="ECO:0000313" key="4">
    <source>
        <dbReference type="Proteomes" id="UP001058533"/>
    </source>
</evidence>
<protein>
    <submittedName>
        <fullName evidence="3">PilZ domain-containing protein</fullName>
    </submittedName>
</protein>
<dbReference type="SUPFAM" id="SSF141371">
    <property type="entry name" value="PilZ domain-like"/>
    <property type="match status" value="1"/>
</dbReference>
<organism evidence="3 4">
    <name type="scientific">Sphingomonas qomolangmaensis</name>
    <dbReference type="NCBI Taxonomy" id="2918765"/>
    <lineage>
        <taxon>Bacteria</taxon>
        <taxon>Pseudomonadati</taxon>
        <taxon>Pseudomonadota</taxon>
        <taxon>Alphaproteobacteria</taxon>
        <taxon>Sphingomonadales</taxon>
        <taxon>Sphingomonadaceae</taxon>
        <taxon>Sphingomonas</taxon>
    </lineage>
</organism>
<evidence type="ECO:0000313" key="3">
    <source>
        <dbReference type="EMBL" id="UUL83566.1"/>
    </source>
</evidence>
<evidence type="ECO:0000259" key="2">
    <source>
        <dbReference type="Pfam" id="PF07238"/>
    </source>
</evidence>
<keyword evidence="4" id="KW-1185">Reference proteome</keyword>
<gene>
    <name evidence="3" type="ORF">NMP03_04910</name>
</gene>
<dbReference type="Pfam" id="PF07238">
    <property type="entry name" value="PilZ"/>
    <property type="match status" value="1"/>
</dbReference>
<evidence type="ECO:0000256" key="1">
    <source>
        <dbReference type="SAM" id="MobiDB-lite"/>
    </source>
</evidence>
<accession>A0ABY5LFU8</accession>
<proteinExistence type="predicted"/>
<dbReference type="EMBL" id="CP101740">
    <property type="protein sequence ID" value="UUL83566.1"/>
    <property type="molecule type" value="Genomic_DNA"/>
</dbReference>
<dbReference type="InterPro" id="IPR009875">
    <property type="entry name" value="PilZ_domain"/>
</dbReference>